<dbReference type="EC" id="2.7.11.1" evidence="2"/>
<keyword evidence="3 14" id="KW-0723">Serine/threonine-protein kinase</keyword>
<evidence type="ECO:0000256" key="6">
    <source>
        <dbReference type="ARBA" id="ARBA00022741"/>
    </source>
</evidence>
<dbReference type="AlphaFoldDB" id="A0A1J1H095"/>
<sequence>MKKSNMYIDAKYENYGYSNVVSNDVKSSLIEGEKISNKFRNRGLTRDKRATINSVLDNRTLIILKKLKDNLLNEIYGVVSSGKEAFVFNSHKYLNDEELNLIKEIILKRIDKKECRDSMKKPICKNKNSKNEQDKITDESEMYENEENEEEEDEECEEYKEENEEYEKWKEENYENEEYEDYKNEESEDYKNENENYENEKYKNHIPNNLYKINNIDNNSEKREVNELENIKLQSKSEETFDIINEMSKLNYKNIENNLDIFNKKKVAISFATKIYNTSILVFKKRSQYIEGEFRFRNAYTKNTNPRKMVKQWSEKEFRNLRRILICGLRCPYPLVLKSNVIVMSMLGNLDNACPKLKDLNLSTLKWKELYIECICILRLLFCNCKLVHADFSEYNLLYFYNHIYIIDVSQSMENDHPYSLEFLKRDCLNITNFFKKYISNIQNYESNNMQSNDTYIDDQKNYNNMEISNNSYANKISYDYLKSHTLNEKSDKYLNLINSSSEDFYDNIQILPLKHLFDYIVSSSLPQDVLYFLEKDKKKISLNYFEMIYLQIFGLLKNTTPIPKLNLKKIQKNRIYFEKLKRATCYYVTKFSAQKHLNQKNSDKEQIEEQIFLNSWIPSYLNEIKDIKTIEKDLKLLKKGKSLANNFILTSNDKTNNYHKENSYIENNCENTKKYNNEINENHLLRKIDLNEKNEELNSQSKQKPDIDNRELNEKEYERKNKEKNTTVLNGKNLSIPLEKNSDCDLSDSYKSSILSICNSCSENEQEQAKFKGIIPEGVTRKEWSKLVKEQNREKRKHKIPKYQKKKKKKKAHLKKKK</sequence>
<dbReference type="GO" id="GO:0046872">
    <property type="term" value="F:metal ion binding"/>
    <property type="evidence" value="ECO:0007669"/>
    <property type="project" value="UniProtKB-KW"/>
</dbReference>
<evidence type="ECO:0000259" key="13">
    <source>
        <dbReference type="SMART" id="SM00090"/>
    </source>
</evidence>
<protein>
    <recommendedName>
        <fullName evidence="2">non-specific serine/threonine protein kinase</fullName>
        <ecNumber evidence="2">2.7.11.1</ecNumber>
    </recommendedName>
</protein>
<dbReference type="Gene3D" id="1.10.510.10">
    <property type="entry name" value="Transferase(Phosphotransferase) domain 1"/>
    <property type="match status" value="1"/>
</dbReference>
<evidence type="ECO:0000256" key="12">
    <source>
        <dbReference type="SAM" id="MobiDB-lite"/>
    </source>
</evidence>
<feature type="compositionally biased region" description="Acidic residues" evidence="12">
    <location>
        <begin position="139"/>
        <end position="165"/>
    </location>
</feature>
<evidence type="ECO:0000256" key="11">
    <source>
        <dbReference type="ARBA" id="ARBA00048679"/>
    </source>
</evidence>
<reference evidence="14" key="1">
    <citation type="submission" date="2015-04" db="EMBL/GenBank/DDBJ databases">
        <authorList>
            <consortium name="Pathogen Informatics"/>
        </authorList>
    </citation>
    <scope>NUCLEOTIDE SEQUENCE [LARGE SCALE GENOMIC DNA]</scope>
    <source>
        <strain evidence="14">8A</strain>
    </source>
</reference>
<keyword evidence="15" id="KW-1185">Reference proteome</keyword>
<dbReference type="Pfam" id="PF01163">
    <property type="entry name" value="RIO1"/>
    <property type="match status" value="1"/>
</dbReference>
<accession>A0A1J1H095</accession>
<dbReference type="GO" id="GO:0005524">
    <property type="term" value="F:ATP binding"/>
    <property type="evidence" value="ECO:0007669"/>
    <property type="project" value="UniProtKB-KW"/>
</dbReference>
<dbReference type="GeneID" id="39733059"/>
<comment type="catalytic activity">
    <reaction evidence="11">
        <text>L-seryl-[protein] + ATP = O-phospho-L-seryl-[protein] + ADP + H(+)</text>
        <dbReference type="Rhea" id="RHEA:17989"/>
        <dbReference type="Rhea" id="RHEA-COMP:9863"/>
        <dbReference type="Rhea" id="RHEA-COMP:11604"/>
        <dbReference type="ChEBI" id="CHEBI:15378"/>
        <dbReference type="ChEBI" id="CHEBI:29999"/>
        <dbReference type="ChEBI" id="CHEBI:30616"/>
        <dbReference type="ChEBI" id="CHEBI:83421"/>
        <dbReference type="ChEBI" id="CHEBI:456216"/>
        <dbReference type="EC" id="2.7.11.1"/>
    </reaction>
</comment>
<dbReference type="VEuPathDB" id="PlasmoDB:PGAL8A_00452600"/>
<dbReference type="Proteomes" id="UP000220797">
    <property type="component" value="Unassembled WGS sequence"/>
</dbReference>
<dbReference type="InterPro" id="IPR018934">
    <property type="entry name" value="RIO_dom"/>
</dbReference>
<evidence type="ECO:0000256" key="1">
    <source>
        <dbReference type="ARBA" id="ARBA00009196"/>
    </source>
</evidence>
<dbReference type="SUPFAM" id="SSF56112">
    <property type="entry name" value="Protein kinase-like (PK-like)"/>
    <property type="match status" value="1"/>
</dbReference>
<dbReference type="OrthoDB" id="205248at2759"/>
<feature type="compositionally biased region" description="Basic residues" evidence="12">
    <location>
        <begin position="795"/>
        <end position="819"/>
    </location>
</feature>
<dbReference type="InterPro" id="IPR000687">
    <property type="entry name" value="RIO_kinase"/>
</dbReference>
<feature type="compositionally biased region" description="Basic and acidic residues" evidence="12">
    <location>
        <begin position="704"/>
        <end position="726"/>
    </location>
</feature>
<dbReference type="InterPro" id="IPR011009">
    <property type="entry name" value="Kinase-like_dom_sf"/>
</dbReference>
<comment type="caution">
    <text evidence="14">The sequence shown here is derived from an EMBL/GenBank/DDBJ whole genome shotgun (WGS) entry which is preliminary data.</text>
</comment>
<keyword evidence="6" id="KW-0547">Nucleotide-binding</keyword>
<evidence type="ECO:0000256" key="10">
    <source>
        <dbReference type="ARBA" id="ARBA00047899"/>
    </source>
</evidence>
<dbReference type="SMART" id="SM00090">
    <property type="entry name" value="RIO"/>
    <property type="match status" value="1"/>
</dbReference>
<dbReference type="GO" id="GO:0004674">
    <property type="term" value="F:protein serine/threonine kinase activity"/>
    <property type="evidence" value="ECO:0007669"/>
    <property type="project" value="UniProtKB-KW"/>
</dbReference>
<evidence type="ECO:0000256" key="4">
    <source>
        <dbReference type="ARBA" id="ARBA00022679"/>
    </source>
</evidence>
<evidence type="ECO:0000256" key="3">
    <source>
        <dbReference type="ARBA" id="ARBA00022527"/>
    </source>
</evidence>
<evidence type="ECO:0000256" key="8">
    <source>
        <dbReference type="ARBA" id="ARBA00022840"/>
    </source>
</evidence>
<evidence type="ECO:0000256" key="9">
    <source>
        <dbReference type="ARBA" id="ARBA00022842"/>
    </source>
</evidence>
<keyword evidence="8" id="KW-0067">ATP-binding</keyword>
<organism evidence="14 15">
    <name type="scientific">Plasmodium gallinaceum</name>
    <dbReference type="NCBI Taxonomy" id="5849"/>
    <lineage>
        <taxon>Eukaryota</taxon>
        <taxon>Sar</taxon>
        <taxon>Alveolata</taxon>
        <taxon>Apicomplexa</taxon>
        <taxon>Aconoidasida</taxon>
        <taxon>Haemosporida</taxon>
        <taxon>Plasmodiidae</taxon>
        <taxon>Plasmodium</taxon>
        <taxon>Plasmodium (Haemamoeba)</taxon>
    </lineage>
</organism>
<dbReference type="PANTHER" id="PTHR45723">
    <property type="entry name" value="SERINE/THREONINE-PROTEIN KINASE RIO1"/>
    <property type="match status" value="1"/>
</dbReference>
<keyword evidence="9" id="KW-0460">Magnesium</keyword>
<dbReference type="Gene3D" id="3.30.200.20">
    <property type="entry name" value="Phosphorylase Kinase, domain 1"/>
    <property type="match status" value="1"/>
</dbReference>
<comment type="similarity">
    <text evidence="1">Belongs to the protein kinase superfamily. RIO-type Ser/Thr kinase family.</text>
</comment>
<dbReference type="OMA" id="QWSEKEF"/>
<feature type="region of interest" description="Disordered" evidence="12">
    <location>
        <begin position="122"/>
        <end position="192"/>
    </location>
</feature>
<dbReference type="InterPro" id="IPR018935">
    <property type="entry name" value="RIO_kinase_CS"/>
</dbReference>
<dbReference type="EMBL" id="CVMV01000083">
    <property type="protein sequence ID" value="CRG96946.1"/>
    <property type="molecule type" value="Genomic_DNA"/>
</dbReference>
<evidence type="ECO:0000256" key="2">
    <source>
        <dbReference type="ARBA" id="ARBA00012513"/>
    </source>
</evidence>
<dbReference type="GO" id="GO:0106310">
    <property type="term" value="F:protein serine kinase activity"/>
    <property type="evidence" value="ECO:0007669"/>
    <property type="project" value="RHEA"/>
</dbReference>
<feature type="region of interest" description="Disordered" evidence="12">
    <location>
        <begin position="789"/>
        <end position="819"/>
    </location>
</feature>
<evidence type="ECO:0000256" key="5">
    <source>
        <dbReference type="ARBA" id="ARBA00022723"/>
    </source>
</evidence>
<comment type="catalytic activity">
    <reaction evidence="10">
        <text>L-threonyl-[protein] + ATP = O-phospho-L-threonyl-[protein] + ADP + H(+)</text>
        <dbReference type="Rhea" id="RHEA:46608"/>
        <dbReference type="Rhea" id="RHEA-COMP:11060"/>
        <dbReference type="Rhea" id="RHEA-COMP:11605"/>
        <dbReference type="ChEBI" id="CHEBI:15378"/>
        <dbReference type="ChEBI" id="CHEBI:30013"/>
        <dbReference type="ChEBI" id="CHEBI:30616"/>
        <dbReference type="ChEBI" id="CHEBI:61977"/>
        <dbReference type="ChEBI" id="CHEBI:456216"/>
        <dbReference type="EC" id="2.7.11.1"/>
    </reaction>
</comment>
<dbReference type="RefSeq" id="XP_028529749.1">
    <property type="nucleotide sequence ID" value="XM_028673280.1"/>
</dbReference>
<feature type="compositionally biased region" description="Basic and acidic residues" evidence="12">
    <location>
        <begin position="129"/>
        <end position="138"/>
    </location>
</feature>
<evidence type="ECO:0000313" key="14">
    <source>
        <dbReference type="EMBL" id="CRG96946.1"/>
    </source>
</evidence>
<feature type="domain" description="RIO kinase" evidence="13">
    <location>
        <begin position="45"/>
        <end position="452"/>
    </location>
</feature>
<keyword evidence="4 14" id="KW-0808">Transferase</keyword>
<gene>
    <name evidence="14" type="primary">RIO1</name>
    <name evidence="14" type="ORF">PGAL8A_00452600</name>
</gene>
<keyword evidence="7 14" id="KW-0418">Kinase</keyword>
<keyword evidence="5" id="KW-0479">Metal-binding</keyword>
<dbReference type="InterPro" id="IPR051272">
    <property type="entry name" value="RIO-type_Ser/Thr_kinase"/>
</dbReference>
<evidence type="ECO:0000313" key="15">
    <source>
        <dbReference type="Proteomes" id="UP000220797"/>
    </source>
</evidence>
<feature type="region of interest" description="Disordered" evidence="12">
    <location>
        <begin position="694"/>
        <end position="726"/>
    </location>
</feature>
<feature type="compositionally biased region" description="Basic and acidic residues" evidence="12">
    <location>
        <begin position="181"/>
        <end position="192"/>
    </location>
</feature>
<dbReference type="PROSITE" id="PS01245">
    <property type="entry name" value="RIO1"/>
    <property type="match status" value="1"/>
</dbReference>
<name>A0A1J1H095_PLAGA</name>
<proteinExistence type="inferred from homology"/>
<evidence type="ECO:0000256" key="7">
    <source>
        <dbReference type="ARBA" id="ARBA00022777"/>
    </source>
</evidence>